<dbReference type="PRINTS" id="PR00455">
    <property type="entry name" value="HTHTETR"/>
</dbReference>
<comment type="caution">
    <text evidence="4">The sequence shown here is derived from an EMBL/GenBank/DDBJ whole genome shotgun (WGS) entry which is preliminary data.</text>
</comment>
<dbReference type="SUPFAM" id="SSF46689">
    <property type="entry name" value="Homeodomain-like"/>
    <property type="match status" value="1"/>
</dbReference>
<dbReference type="SUPFAM" id="SSF48498">
    <property type="entry name" value="Tetracyclin repressor-like, C-terminal domain"/>
    <property type="match status" value="1"/>
</dbReference>
<name>A0A327WB14_9BACT</name>
<accession>A0A327WB14</accession>
<dbReference type="PANTHER" id="PTHR43479:SF11">
    <property type="entry name" value="ACREF_ENVCD OPERON REPRESSOR-RELATED"/>
    <property type="match status" value="1"/>
</dbReference>
<evidence type="ECO:0000256" key="1">
    <source>
        <dbReference type="ARBA" id="ARBA00023125"/>
    </source>
</evidence>
<dbReference type="Pfam" id="PF22604">
    <property type="entry name" value="TetR_HI_0893_C"/>
    <property type="match status" value="1"/>
</dbReference>
<dbReference type="PROSITE" id="PS01081">
    <property type="entry name" value="HTH_TETR_1"/>
    <property type="match status" value="1"/>
</dbReference>
<reference evidence="4 5" key="1">
    <citation type="submission" date="2018-06" db="EMBL/GenBank/DDBJ databases">
        <title>Genomic Encyclopedia of Archaeal and Bacterial Type Strains, Phase II (KMG-II): from individual species to whole genera.</title>
        <authorList>
            <person name="Goeker M."/>
        </authorList>
    </citation>
    <scope>NUCLEOTIDE SEQUENCE [LARGE SCALE GENOMIC DNA]</scope>
    <source>
        <strain evidence="4 5">DSM 29821</strain>
    </source>
</reference>
<dbReference type="PANTHER" id="PTHR43479">
    <property type="entry name" value="ACREF/ENVCD OPERON REPRESSOR-RELATED"/>
    <property type="match status" value="1"/>
</dbReference>
<evidence type="ECO:0000256" key="2">
    <source>
        <dbReference type="PROSITE-ProRule" id="PRU00335"/>
    </source>
</evidence>
<dbReference type="InterPro" id="IPR023772">
    <property type="entry name" value="DNA-bd_HTH_TetR-type_CS"/>
</dbReference>
<feature type="domain" description="HTH tetR-type" evidence="3">
    <location>
        <begin position="6"/>
        <end position="66"/>
    </location>
</feature>
<dbReference type="OrthoDB" id="6430772at2"/>
<dbReference type="Proteomes" id="UP000249819">
    <property type="component" value="Unassembled WGS sequence"/>
</dbReference>
<dbReference type="InterPro" id="IPR009057">
    <property type="entry name" value="Homeodomain-like_sf"/>
</dbReference>
<evidence type="ECO:0000313" key="4">
    <source>
        <dbReference type="EMBL" id="RAJ87338.1"/>
    </source>
</evidence>
<dbReference type="Gene3D" id="1.10.357.10">
    <property type="entry name" value="Tetracycline Repressor, domain 2"/>
    <property type="match status" value="1"/>
</dbReference>
<dbReference type="PROSITE" id="PS50977">
    <property type="entry name" value="HTH_TETR_2"/>
    <property type="match status" value="1"/>
</dbReference>
<dbReference type="GO" id="GO:0003677">
    <property type="term" value="F:DNA binding"/>
    <property type="evidence" value="ECO:0007669"/>
    <property type="project" value="UniProtKB-UniRule"/>
</dbReference>
<dbReference type="Pfam" id="PF00440">
    <property type="entry name" value="TetR_N"/>
    <property type="match status" value="1"/>
</dbReference>
<organism evidence="4 5">
    <name type="scientific">Chitinophaga dinghuensis</name>
    <dbReference type="NCBI Taxonomy" id="1539050"/>
    <lineage>
        <taxon>Bacteria</taxon>
        <taxon>Pseudomonadati</taxon>
        <taxon>Bacteroidota</taxon>
        <taxon>Chitinophagia</taxon>
        <taxon>Chitinophagales</taxon>
        <taxon>Chitinophagaceae</taxon>
        <taxon>Chitinophaga</taxon>
    </lineage>
</organism>
<dbReference type="AlphaFoldDB" id="A0A327WB14"/>
<sequence>MKLKDDRKVELIFEAALKLVAKKGLSGITMGDISREAGIATGTLYVYFTGKDELINALFAASRANSVQVAFRGYELTTPFKLGFRTVWMNILRYKLQHFEEVVFLEQCYHSPYITEETREKARELAVPFFDLIERGQQEMLIKTADTGLLLTFMMGAINELVKQTHYSNETLSKKKIDLTFDLCWDALKA</sequence>
<evidence type="ECO:0000259" key="3">
    <source>
        <dbReference type="PROSITE" id="PS50977"/>
    </source>
</evidence>
<dbReference type="InterPro" id="IPR050624">
    <property type="entry name" value="HTH-type_Tx_Regulator"/>
</dbReference>
<dbReference type="EMBL" id="QLMA01000001">
    <property type="protein sequence ID" value="RAJ87338.1"/>
    <property type="molecule type" value="Genomic_DNA"/>
</dbReference>
<dbReference type="InterPro" id="IPR001647">
    <property type="entry name" value="HTH_TetR"/>
</dbReference>
<dbReference type="InterPro" id="IPR054422">
    <property type="entry name" value="TetR-like_HI_0893_C"/>
</dbReference>
<dbReference type="InterPro" id="IPR036271">
    <property type="entry name" value="Tet_transcr_reg_TetR-rel_C_sf"/>
</dbReference>
<feature type="DNA-binding region" description="H-T-H motif" evidence="2">
    <location>
        <begin position="29"/>
        <end position="48"/>
    </location>
</feature>
<evidence type="ECO:0000313" key="5">
    <source>
        <dbReference type="Proteomes" id="UP000249819"/>
    </source>
</evidence>
<keyword evidence="5" id="KW-1185">Reference proteome</keyword>
<dbReference type="RefSeq" id="WP_111590040.1">
    <property type="nucleotide sequence ID" value="NZ_QLMA01000001.1"/>
</dbReference>
<proteinExistence type="predicted"/>
<keyword evidence="1 2" id="KW-0238">DNA-binding</keyword>
<protein>
    <submittedName>
        <fullName evidence="4">AcrR family transcriptional regulator</fullName>
    </submittedName>
</protein>
<gene>
    <name evidence="4" type="ORF">CLV59_10187</name>
</gene>